<evidence type="ECO:0000256" key="3">
    <source>
        <dbReference type="ARBA" id="ARBA00022692"/>
    </source>
</evidence>
<accession>A0AAN6I9Y8</accession>
<feature type="transmembrane region" description="Helical" evidence="6">
    <location>
        <begin position="161"/>
        <end position="184"/>
    </location>
</feature>
<evidence type="ECO:0000313" key="8">
    <source>
        <dbReference type="EMBL" id="KAI1608169.1"/>
    </source>
</evidence>
<dbReference type="Proteomes" id="UP001203852">
    <property type="component" value="Unassembled WGS sequence"/>
</dbReference>
<feature type="domain" description="Major facilitator superfamily (MFS) profile" evidence="7">
    <location>
        <begin position="1"/>
        <end position="349"/>
    </location>
</feature>
<gene>
    <name evidence="8" type="ORF">EDD36DRAFT_454405</name>
</gene>
<dbReference type="PANTHER" id="PTHR48022">
    <property type="entry name" value="PLASTIDIC GLUCOSE TRANSPORTER 4"/>
    <property type="match status" value="1"/>
</dbReference>
<dbReference type="InterPro" id="IPR005828">
    <property type="entry name" value="MFS_sugar_transport-like"/>
</dbReference>
<dbReference type="SUPFAM" id="SSF103473">
    <property type="entry name" value="MFS general substrate transporter"/>
    <property type="match status" value="1"/>
</dbReference>
<organism evidence="8 9">
    <name type="scientific">Exophiala viscosa</name>
    <dbReference type="NCBI Taxonomy" id="2486360"/>
    <lineage>
        <taxon>Eukaryota</taxon>
        <taxon>Fungi</taxon>
        <taxon>Dikarya</taxon>
        <taxon>Ascomycota</taxon>
        <taxon>Pezizomycotina</taxon>
        <taxon>Eurotiomycetes</taxon>
        <taxon>Chaetothyriomycetidae</taxon>
        <taxon>Chaetothyriales</taxon>
        <taxon>Herpotrichiellaceae</taxon>
        <taxon>Exophiala</taxon>
    </lineage>
</organism>
<dbReference type="PROSITE" id="PS00216">
    <property type="entry name" value="SUGAR_TRANSPORT_1"/>
    <property type="match status" value="1"/>
</dbReference>
<comment type="subcellular location">
    <subcellularLocation>
        <location evidence="1">Membrane</location>
        <topology evidence="1">Multi-pass membrane protein</topology>
    </subcellularLocation>
</comment>
<evidence type="ECO:0000259" key="7">
    <source>
        <dbReference type="PROSITE" id="PS50850"/>
    </source>
</evidence>
<comment type="similarity">
    <text evidence="2">Belongs to the major facilitator superfamily. Sugar transporter (TC 2.A.1.1) family.</text>
</comment>
<dbReference type="FunFam" id="1.20.1250.20:FF:001515">
    <property type="entry name" value="Uncharacterized protein"/>
    <property type="match status" value="1"/>
</dbReference>
<dbReference type="InterPro" id="IPR036259">
    <property type="entry name" value="MFS_trans_sf"/>
</dbReference>
<evidence type="ECO:0000256" key="1">
    <source>
        <dbReference type="ARBA" id="ARBA00004141"/>
    </source>
</evidence>
<dbReference type="AlphaFoldDB" id="A0AAN6I9Y8"/>
<dbReference type="PROSITE" id="PS50850">
    <property type="entry name" value="MFS"/>
    <property type="match status" value="1"/>
</dbReference>
<protein>
    <submittedName>
        <fullName evidence="8">General substrate transporter</fullName>
    </submittedName>
</protein>
<dbReference type="GO" id="GO:0005351">
    <property type="term" value="F:carbohydrate:proton symporter activity"/>
    <property type="evidence" value="ECO:0007669"/>
    <property type="project" value="TreeGrafter"/>
</dbReference>
<dbReference type="Gene3D" id="1.20.1250.20">
    <property type="entry name" value="MFS general substrate transporter like domains"/>
    <property type="match status" value="1"/>
</dbReference>
<feature type="transmembrane region" description="Helical" evidence="6">
    <location>
        <begin position="70"/>
        <end position="89"/>
    </location>
</feature>
<dbReference type="EMBL" id="MU404364">
    <property type="protein sequence ID" value="KAI1608169.1"/>
    <property type="molecule type" value="Genomic_DNA"/>
</dbReference>
<dbReference type="PANTHER" id="PTHR48022:SF11">
    <property type="entry name" value="MONOSACCHARIDE TRANSPORTER (HXT8), PUTATIVE (AFU_ORTHOLOGUE AFUA_2G08120)-RELATED"/>
    <property type="match status" value="1"/>
</dbReference>
<evidence type="ECO:0000256" key="4">
    <source>
        <dbReference type="ARBA" id="ARBA00022989"/>
    </source>
</evidence>
<evidence type="ECO:0000256" key="5">
    <source>
        <dbReference type="ARBA" id="ARBA00023136"/>
    </source>
</evidence>
<reference evidence="8" key="1">
    <citation type="journal article" date="2022" name="bioRxiv">
        <title>Deciphering the potential niche of two novel black yeast fungi from a biological soil crust based on their genomes, phenotypes, and melanin regulation.</title>
        <authorList>
            <consortium name="DOE Joint Genome Institute"/>
            <person name="Carr E.C."/>
            <person name="Barton Q."/>
            <person name="Grambo S."/>
            <person name="Sullivan M."/>
            <person name="Renfro C.M."/>
            <person name="Kuo A."/>
            <person name="Pangilinan J."/>
            <person name="Lipzen A."/>
            <person name="Keymanesh K."/>
            <person name="Savage E."/>
            <person name="Barry K."/>
            <person name="Grigoriev I.V."/>
            <person name="Riekhof W.R."/>
            <person name="Harris S.S."/>
        </authorList>
    </citation>
    <scope>NUCLEOTIDE SEQUENCE</scope>
    <source>
        <strain evidence="8">JF 03-4F</strain>
    </source>
</reference>
<feature type="transmembrane region" description="Helical" evidence="6">
    <location>
        <begin position="33"/>
        <end position="58"/>
    </location>
</feature>
<name>A0AAN6I9Y8_9EURO</name>
<keyword evidence="9" id="KW-1185">Reference proteome</keyword>
<proteinExistence type="inferred from homology"/>
<dbReference type="InterPro" id="IPR050360">
    <property type="entry name" value="MFS_Sugar_Transporters"/>
</dbReference>
<dbReference type="InterPro" id="IPR020846">
    <property type="entry name" value="MFS_dom"/>
</dbReference>
<evidence type="ECO:0000313" key="9">
    <source>
        <dbReference type="Proteomes" id="UP001203852"/>
    </source>
</evidence>
<dbReference type="GO" id="GO:0016020">
    <property type="term" value="C:membrane"/>
    <property type="evidence" value="ECO:0007669"/>
    <property type="project" value="UniProtKB-SubCell"/>
</dbReference>
<feature type="transmembrane region" description="Helical" evidence="6">
    <location>
        <begin position="264"/>
        <end position="285"/>
    </location>
</feature>
<comment type="caution">
    <text evidence="8">The sequence shown here is derived from an EMBL/GenBank/DDBJ whole genome shotgun (WGS) entry which is preliminary data.</text>
</comment>
<keyword evidence="3 6" id="KW-0812">Transmembrane</keyword>
<evidence type="ECO:0000256" key="2">
    <source>
        <dbReference type="ARBA" id="ARBA00010992"/>
    </source>
</evidence>
<dbReference type="InterPro" id="IPR005829">
    <property type="entry name" value="Sugar_transporter_CS"/>
</dbReference>
<keyword evidence="5 6" id="KW-0472">Membrane</keyword>
<dbReference type="Pfam" id="PF00083">
    <property type="entry name" value="Sugar_tr"/>
    <property type="match status" value="1"/>
</dbReference>
<evidence type="ECO:0000256" key="6">
    <source>
        <dbReference type="SAM" id="Phobius"/>
    </source>
</evidence>
<feature type="transmembrane region" description="Helical" evidence="6">
    <location>
        <begin position="224"/>
        <end position="244"/>
    </location>
</feature>
<keyword evidence="4 6" id="KW-1133">Transmembrane helix</keyword>
<feature type="transmembrane region" description="Helical" evidence="6">
    <location>
        <begin position="326"/>
        <end position="345"/>
    </location>
</feature>
<sequence length="411" mass="45555">MFIAFRFIAGAGSGLIQVCPVYSAELAPPHWRGFFVGMNGMLIATGYAFAAYMGLAFNSIKDNPEAQWRGPLGMAVLFPAFMLVILPFIPESPRWLLMKDNPDKAWVVVNDLHHAHTDAGHEFARREFYQIRKQIEMDRTLDNSWGHMFKKPSYRKRSLLAIGYAFLGESTAVLVITNYASILYKQLGYNSHQQICLQAGYHTVPILGNLVGALLIDRIGRRPLMLAGLGGCAVMLSIEAAIVATFTGEGKVHNTAGLNMGVAALYMFIFMYAIGVDVAGIVFFGEMFPNHIRGKGFSLTVATKALTDLVYLEAASTAFANIGWRFFLLFISITTVGFVVMWIYLPETKGLPLEEVAAIFGDQDEVMLYLKDIKVDHGSDKLEIHHFEDGNEIHRVATEAAPKPMTTLKDV</sequence>